<dbReference type="Gene3D" id="1.20.120.450">
    <property type="entry name" value="dinb family like domain"/>
    <property type="match status" value="1"/>
</dbReference>
<dbReference type="RefSeq" id="WP_265725117.1">
    <property type="nucleotide sequence ID" value="NZ_JAOSLC020000003.1"/>
</dbReference>
<keyword evidence="4" id="KW-1185">Reference proteome</keyword>
<comment type="similarity">
    <text evidence="1">Belongs to the DinB family.</text>
</comment>
<sequence length="164" mass="18298">MIEAIEKNLQRGINLLKNISDDEYSNNSIQPYYSSIGCHMRHVLDVFSCVLTGFKNENIDLTIRERNELAEQKTTVGIDYFNKVIDQVCAISNNNLKSEITVSDDLGSGKITVNTTLEAALMQAQSHAIHHYASVGYLIYQLGIELPDADFGFNPTTPKKQEVG</sequence>
<dbReference type="InterPro" id="IPR007837">
    <property type="entry name" value="DinB"/>
</dbReference>
<name>A0ABT5S8Q3_9FLAO</name>
<dbReference type="PANTHER" id="PTHR39473:SF1">
    <property type="entry name" value="DINB-LIKE DOMAIN-CONTAINING PROTEIN"/>
    <property type="match status" value="1"/>
</dbReference>
<proteinExistence type="inferred from homology"/>
<dbReference type="InterPro" id="IPR034660">
    <property type="entry name" value="DinB/YfiT-like"/>
</dbReference>
<dbReference type="PANTHER" id="PTHR39473">
    <property type="match status" value="1"/>
</dbReference>
<evidence type="ECO:0000256" key="1">
    <source>
        <dbReference type="ARBA" id="ARBA00008635"/>
    </source>
</evidence>
<evidence type="ECO:0000256" key="2">
    <source>
        <dbReference type="ARBA" id="ARBA00022723"/>
    </source>
</evidence>
<evidence type="ECO:0000313" key="3">
    <source>
        <dbReference type="EMBL" id="MDD7914503.1"/>
    </source>
</evidence>
<evidence type="ECO:0000313" key="4">
    <source>
        <dbReference type="Proteomes" id="UP001151478"/>
    </source>
</evidence>
<dbReference type="EMBL" id="JAOSLC020000003">
    <property type="protein sequence ID" value="MDD7914503.1"/>
    <property type="molecule type" value="Genomic_DNA"/>
</dbReference>
<protein>
    <submittedName>
        <fullName evidence="3">DinB family protein</fullName>
    </submittedName>
</protein>
<organism evidence="3 4">
    <name type="scientific">Polaribacter ponticola</name>
    <dbReference type="NCBI Taxonomy" id="2978475"/>
    <lineage>
        <taxon>Bacteria</taxon>
        <taxon>Pseudomonadati</taxon>
        <taxon>Bacteroidota</taxon>
        <taxon>Flavobacteriia</taxon>
        <taxon>Flavobacteriales</taxon>
        <taxon>Flavobacteriaceae</taxon>
    </lineage>
</organism>
<accession>A0ABT5S8Q3</accession>
<dbReference type="Proteomes" id="UP001151478">
    <property type="component" value="Unassembled WGS sequence"/>
</dbReference>
<dbReference type="SUPFAM" id="SSF109854">
    <property type="entry name" value="DinB/YfiT-like putative metalloenzymes"/>
    <property type="match status" value="1"/>
</dbReference>
<keyword evidence="2" id="KW-0479">Metal-binding</keyword>
<comment type="caution">
    <text evidence="3">The sequence shown here is derived from an EMBL/GenBank/DDBJ whole genome shotgun (WGS) entry which is preliminary data.</text>
</comment>
<gene>
    <name evidence="3" type="ORF">N5A56_008795</name>
</gene>
<dbReference type="Pfam" id="PF05163">
    <property type="entry name" value="DinB"/>
    <property type="match status" value="1"/>
</dbReference>
<reference evidence="3" key="1">
    <citation type="submission" date="2023-02" db="EMBL/GenBank/DDBJ databases">
        <title>Polaribacter ponticola sp. nov., isolated from seawater.</title>
        <authorList>
            <person name="Baek J.H."/>
            <person name="Kim J.M."/>
            <person name="Choi D.G."/>
            <person name="Jeon C.O."/>
        </authorList>
    </citation>
    <scope>NUCLEOTIDE SEQUENCE</scope>
    <source>
        <strain evidence="3">MSW5</strain>
    </source>
</reference>